<reference evidence="1" key="1">
    <citation type="submission" date="2020-04" db="EMBL/GenBank/DDBJ databases">
        <authorList>
            <person name="Chiriac C."/>
            <person name="Salcher M."/>
            <person name="Ghai R."/>
            <person name="Kavagutti S V."/>
        </authorList>
    </citation>
    <scope>NUCLEOTIDE SEQUENCE</scope>
</reference>
<name>A0A6J5LE99_9CAUD</name>
<proteinExistence type="predicted"/>
<evidence type="ECO:0000313" key="1">
    <source>
        <dbReference type="EMBL" id="CAB4131922.1"/>
    </source>
</evidence>
<organism evidence="1">
    <name type="scientific">uncultured Caudovirales phage</name>
    <dbReference type="NCBI Taxonomy" id="2100421"/>
    <lineage>
        <taxon>Viruses</taxon>
        <taxon>Duplodnaviria</taxon>
        <taxon>Heunggongvirae</taxon>
        <taxon>Uroviricota</taxon>
        <taxon>Caudoviricetes</taxon>
        <taxon>Peduoviridae</taxon>
        <taxon>Maltschvirus</taxon>
        <taxon>Maltschvirus maltsch</taxon>
    </lineage>
</organism>
<accession>A0A6J5LE99</accession>
<dbReference type="Pfam" id="PF03237">
    <property type="entry name" value="Terminase_6N"/>
    <property type="match status" value="1"/>
</dbReference>
<dbReference type="Gene3D" id="3.40.50.300">
    <property type="entry name" value="P-loop containing nucleotide triphosphate hydrolases"/>
    <property type="match status" value="1"/>
</dbReference>
<dbReference type="Gene3D" id="3.30.420.240">
    <property type="match status" value="1"/>
</dbReference>
<dbReference type="EMBL" id="LR796255">
    <property type="protein sequence ID" value="CAB4131922.1"/>
    <property type="molecule type" value="Genomic_DNA"/>
</dbReference>
<gene>
    <name evidence="1" type="ORF">UFOVP137_34</name>
</gene>
<dbReference type="InterPro" id="IPR027417">
    <property type="entry name" value="P-loop_NTPase"/>
</dbReference>
<protein>
    <submittedName>
        <fullName evidence="1">Terminase-like family</fullName>
    </submittedName>
</protein>
<sequence>MSAGSKHVSLGYFPRDWQRQCHRQRKRFTVLALHRRAGKTELAIMELLDNALLFKLDLGLFFYVAPFLKQAKAIAWARLKARVEPLRQHGACEVNESELSVTFKHNGAVIRIFGADNPDAMRGVRLDGCVIDEVAQIKPEVWNDTLQPALSDRKGWALFIGTPQGVNLFSELYFKASGLPDWHSAKYTVYDTNSIDPAEVERLRRDMAETSFAREYLCDFSAAGDDQLISLSDVEMAAQRVLTEKDVSHAARILGVDPARFGDDRSVIFGRQGLQAFDPQVFRGIDNMDLAARVAAKIEEWKPDATFIDAGNGSGVIDRLRQLGYDVIEVHFGGRPTQAQYLNKRAEMWFEVREWIKLGGCIPNIVDLKQDLAAPVYWFDSAGRLQLEPKDDIKKRGLPSPDLGDALALTFAQPVAKKEWIDQFKRPAPQTYDPYEHMR</sequence>